<protein>
    <submittedName>
        <fullName evidence="1">Uncharacterized protein</fullName>
    </submittedName>
</protein>
<proteinExistence type="predicted"/>
<comment type="caution">
    <text evidence="1">The sequence shown here is derived from an EMBL/GenBank/DDBJ whole genome shotgun (WGS) entry which is preliminary data.</text>
</comment>
<reference evidence="1 2" key="1">
    <citation type="journal article" date="2014" name="Genome Announc.">
        <title>Draft genome sequences of the altered schaedler flora, a defined bacterial community from gnotobiotic mice.</title>
        <authorList>
            <person name="Wannemuehler M.J."/>
            <person name="Overstreet A.M."/>
            <person name="Ward D.V."/>
            <person name="Phillips G.J."/>
        </authorList>
    </citation>
    <scope>NUCLEOTIDE SEQUENCE [LARGE SCALE GENOMIC DNA]</scope>
    <source>
        <strain evidence="1 2">ASF492</strain>
    </source>
</reference>
<dbReference type="AlphaFoldDB" id="N2BRH4"/>
<dbReference type="eggNOG" id="ENOG5033ACP">
    <property type="taxonomic scope" value="Bacteria"/>
</dbReference>
<name>N2BRH4_9FIRM</name>
<evidence type="ECO:0000313" key="2">
    <source>
        <dbReference type="Proteomes" id="UP000012589"/>
    </source>
</evidence>
<keyword evidence="2" id="KW-1185">Reference proteome</keyword>
<sequence length="76" mass="8785">MSLNESSESIIQNLKDAGCDSETIENFMADLQKGKRANGLKRLDVHRKNLLDSLHREQKCIDCLDYLVYQMRKANK</sequence>
<dbReference type="Proteomes" id="UP000012589">
    <property type="component" value="Unassembled WGS sequence"/>
</dbReference>
<gene>
    <name evidence="1" type="ORF">C823_00102</name>
</gene>
<dbReference type="HOGENOM" id="CLU_184401_0_0_9"/>
<dbReference type="OrthoDB" id="3078708at2"/>
<organism evidence="1 2">
    <name type="scientific">Eubacterium plexicaudatum ASF492</name>
    <dbReference type="NCBI Taxonomy" id="1235802"/>
    <lineage>
        <taxon>Bacteria</taxon>
        <taxon>Bacillati</taxon>
        <taxon>Bacillota</taxon>
        <taxon>Clostridia</taxon>
        <taxon>Eubacteriales</taxon>
        <taxon>Eubacteriaceae</taxon>
        <taxon>Eubacterium</taxon>
    </lineage>
</organism>
<dbReference type="STRING" id="1235802.C823_00102"/>
<dbReference type="EMBL" id="AQFT01000003">
    <property type="protein sequence ID" value="EMZ39474.1"/>
    <property type="molecule type" value="Genomic_DNA"/>
</dbReference>
<evidence type="ECO:0000313" key="1">
    <source>
        <dbReference type="EMBL" id="EMZ39474.1"/>
    </source>
</evidence>
<dbReference type="PATRIC" id="fig|1235802.3.peg.110"/>
<accession>N2BRH4</accession>